<protein>
    <submittedName>
        <fullName evidence="2">Uncharacterized protein</fullName>
    </submittedName>
</protein>
<sequence length="333" mass="37690">MYQQRDYRPPRGVTVVEAPEEYDSNDGSAGYSPRSESESSQSTASRPSRERALIDALEDPRGEVDEHAEPERSMSPSTVDDAASPVVEEPQEPTPMPMPAPMPLYTPVPGPLPMPMPQADPVVLQRAMSPTSVTSSSRSRGTSYRRERSVDARRARVETDNESEDSYEHELERETESRRGYHSRRYEPPVESRSHDRTYSDRSYSRSERRDHDRSTSHSHSRSRHDEDRRHYPEAPRSRSGSSHTSSHRSRSKPQEVILMVDSDVSLEIGNQRDGFKSYKSHVEDKRAMPYTHSKGSRGEDVYVIPGGTNVIIQDQYGREVHRYATGDAEGGS</sequence>
<organism evidence="2 3">
    <name type="scientific">Sistotremastrum niveocremeum HHB9708</name>
    <dbReference type="NCBI Taxonomy" id="1314777"/>
    <lineage>
        <taxon>Eukaryota</taxon>
        <taxon>Fungi</taxon>
        <taxon>Dikarya</taxon>
        <taxon>Basidiomycota</taxon>
        <taxon>Agaricomycotina</taxon>
        <taxon>Agaricomycetes</taxon>
        <taxon>Sistotremastrales</taxon>
        <taxon>Sistotremastraceae</taxon>
        <taxon>Sertulicium</taxon>
        <taxon>Sertulicium niveocremeum</taxon>
    </lineage>
</organism>
<evidence type="ECO:0000313" key="2">
    <source>
        <dbReference type="EMBL" id="KZS97987.1"/>
    </source>
</evidence>
<feature type="compositionally biased region" description="Pro residues" evidence="1">
    <location>
        <begin position="92"/>
        <end position="118"/>
    </location>
</feature>
<proteinExistence type="predicted"/>
<evidence type="ECO:0000313" key="3">
    <source>
        <dbReference type="Proteomes" id="UP000076722"/>
    </source>
</evidence>
<dbReference type="OrthoDB" id="3218118at2759"/>
<dbReference type="Proteomes" id="UP000076722">
    <property type="component" value="Unassembled WGS sequence"/>
</dbReference>
<feature type="compositionally biased region" description="Basic and acidic residues" evidence="1">
    <location>
        <begin position="166"/>
        <end position="216"/>
    </location>
</feature>
<dbReference type="AlphaFoldDB" id="A0A164ZRI5"/>
<evidence type="ECO:0000256" key="1">
    <source>
        <dbReference type="SAM" id="MobiDB-lite"/>
    </source>
</evidence>
<feature type="compositionally biased region" description="Basic and acidic residues" evidence="1">
    <location>
        <begin position="47"/>
        <end position="72"/>
    </location>
</feature>
<name>A0A164ZRI5_9AGAM</name>
<feature type="compositionally biased region" description="Basic and acidic residues" evidence="1">
    <location>
        <begin position="224"/>
        <end position="237"/>
    </location>
</feature>
<keyword evidence="3" id="KW-1185">Reference proteome</keyword>
<feature type="compositionally biased region" description="Basic and acidic residues" evidence="1">
    <location>
        <begin position="144"/>
        <end position="159"/>
    </location>
</feature>
<feature type="compositionally biased region" description="Low complexity" evidence="1">
    <location>
        <begin position="32"/>
        <end position="46"/>
    </location>
</feature>
<gene>
    <name evidence="2" type="ORF">SISNIDRAFT_202705</name>
</gene>
<feature type="region of interest" description="Disordered" evidence="1">
    <location>
        <begin position="1"/>
        <end position="258"/>
    </location>
</feature>
<dbReference type="EMBL" id="KV419396">
    <property type="protein sequence ID" value="KZS97987.1"/>
    <property type="molecule type" value="Genomic_DNA"/>
</dbReference>
<feature type="compositionally biased region" description="Low complexity" evidence="1">
    <location>
        <begin position="119"/>
        <end position="142"/>
    </location>
</feature>
<accession>A0A164ZRI5</accession>
<reference evidence="2 3" key="1">
    <citation type="journal article" date="2016" name="Mol. Biol. Evol.">
        <title>Comparative Genomics of Early-Diverging Mushroom-Forming Fungi Provides Insights into the Origins of Lignocellulose Decay Capabilities.</title>
        <authorList>
            <person name="Nagy L.G."/>
            <person name="Riley R."/>
            <person name="Tritt A."/>
            <person name="Adam C."/>
            <person name="Daum C."/>
            <person name="Floudas D."/>
            <person name="Sun H."/>
            <person name="Yadav J.S."/>
            <person name="Pangilinan J."/>
            <person name="Larsson K.H."/>
            <person name="Matsuura K."/>
            <person name="Barry K."/>
            <person name="Labutti K."/>
            <person name="Kuo R."/>
            <person name="Ohm R.A."/>
            <person name="Bhattacharya S.S."/>
            <person name="Shirouzu T."/>
            <person name="Yoshinaga Y."/>
            <person name="Martin F.M."/>
            <person name="Grigoriev I.V."/>
            <person name="Hibbett D.S."/>
        </authorList>
    </citation>
    <scope>NUCLEOTIDE SEQUENCE [LARGE SCALE GENOMIC DNA]</scope>
    <source>
        <strain evidence="2 3">HHB9708</strain>
    </source>
</reference>